<organism evidence="9 10">
    <name type="scientific">Lachnoclostridium phytofermentans (strain ATCC 700394 / DSM 18823 / ISDg)</name>
    <name type="common">Clostridium phytofermentans</name>
    <dbReference type="NCBI Taxonomy" id="357809"/>
    <lineage>
        <taxon>Bacteria</taxon>
        <taxon>Bacillati</taxon>
        <taxon>Bacillota</taxon>
        <taxon>Clostridia</taxon>
        <taxon>Lachnospirales</taxon>
        <taxon>Lachnospiraceae</taxon>
    </lineage>
</organism>
<keyword evidence="3" id="KW-1003">Cell membrane</keyword>
<evidence type="ECO:0000256" key="4">
    <source>
        <dbReference type="ARBA" id="ARBA00022692"/>
    </source>
</evidence>
<dbReference type="GO" id="GO:0055085">
    <property type="term" value="P:transmembrane transport"/>
    <property type="evidence" value="ECO:0007669"/>
    <property type="project" value="InterPro"/>
</dbReference>
<feature type="transmembrane region" description="Helical" evidence="7">
    <location>
        <begin position="267"/>
        <end position="287"/>
    </location>
</feature>
<evidence type="ECO:0000256" key="1">
    <source>
        <dbReference type="ARBA" id="ARBA00004651"/>
    </source>
</evidence>
<dbReference type="PANTHER" id="PTHR30193">
    <property type="entry name" value="ABC TRANSPORTER PERMEASE PROTEIN"/>
    <property type="match status" value="1"/>
</dbReference>
<accession>A9KS46</accession>
<gene>
    <name evidence="9" type="ordered locus">Cphy_0290</name>
</gene>
<dbReference type="SUPFAM" id="SSF161098">
    <property type="entry name" value="MetI-like"/>
    <property type="match status" value="1"/>
</dbReference>
<comment type="subcellular location">
    <subcellularLocation>
        <location evidence="1 7">Cell membrane</location>
        <topology evidence="1 7">Multi-pass membrane protein</topology>
    </subcellularLocation>
</comment>
<dbReference type="GO" id="GO:0005886">
    <property type="term" value="C:plasma membrane"/>
    <property type="evidence" value="ECO:0007669"/>
    <property type="project" value="UniProtKB-SubCell"/>
</dbReference>
<keyword evidence="2 7" id="KW-0813">Transport</keyword>
<comment type="similarity">
    <text evidence="7">Belongs to the binding-protein-dependent transport system permease family.</text>
</comment>
<sequence length="297" mass="33720" precursor="true">MNNRKKKLSLRTRNALIGYSFILPNFIGFFIFVFIPVMFSLVLSLVSWNGFGPMKFVGLKNFVTIFKDKNFVNALSRTMYYTFFTVVLTTFIALGLAVLLNNKLRFRGFFRSAVFFPYVASIVAVGVVWNMLFQKDFGPINEFLRWIGIQNPPGWTASVKWAIPAVIIVSVWKYMGYYMIVLLAALQDIPVDLYEAATIDGANRRQYFWRIAAPLLTPALFFVVLMLTVTSFKSFDLIYVMTEGGPGQATTLVVNYIYSKSFISETYGVSSAAAMVLLFIISIITLIQFHAEKKLTN</sequence>
<keyword evidence="10" id="KW-1185">Reference proteome</keyword>
<keyword evidence="4 7" id="KW-0812">Transmembrane</keyword>
<dbReference type="KEGG" id="cpy:Cphy_0290"/>
<evidence type="ECO:0000256" key="6">
    <source>
        <dbReference type="ARBA" id="ARBA00023136"/>
    </source>
</evidence>
<dbReference type="eggNOG" id="COG1175">
    <property type="taxonomic scope" value="Bacteria"/>
</dbReference>
<dbReference type="STRING" id="357809.Cphy_0290"/>
<keyword evidence="6 7" id="KW-0472">Membrane</keyword>
<dbReference type="Proteomes" id="UP000000370">
    <property type="component" value="Chromosome"/>
</dbReference>
<dbReference type="PROSITE" id="PS50928">
    <property type="entry name" value="ABC_TM1"/>
    <property type="match status" value="1"/>
</dbReference>
<proteinExistence type="inferred from homology"/>
<evidence type="ECO:0000313" key="9">
    <source>
        <dbReference type="EMBL" id="ABX40677.1"/>
    </source>
</evidence>
<dbReference type="PANTHER" id="PTHR30193:SF37">
    <property type="entry name" value="INNER MEMBRANE ABC TRANSPORTER PERMEASE PROTEIN YCJO"/>
    <property type="match status" value="1"/>
</dbReference>
<evidence type="ECO:0000313" key="10">
    <source>
        <dbReference type="Proteomes" id="UP000000370"/>
    </source>
</evidence>
<dbReference type="InterPro" id="IPR051393">
    <property type="entry name" value="ABC_transporter_permease"/>
</dbReference>
<dbReference type="Pfam" id="PF00528">
    <property type="entry name" value="BPD_transp_1"/>
    <property type="match status" value="1"/>
</dbReference>
<name>A9KS46_LACP7</name>
<feature type="transmembrane region" description="Helical" evidence="7">
    <location>
        <begin position="21"/>
        <end position="46"/>
    </location>
</feature>
<evidence type="ECO:0000259" key="8">
    <source>
        <dbReference type="PROSITE" id="PS50928"/>
    </source>
</evidence>
<evidence type="ECO:0000256" key="7">
    <source>
        <dbReference type="RuleBase" id="RU363032"/>
    </source>
</evidence>
<feature type="transmembrane region" description="Helical" evidence="7">
    <location>
        <begin position="161"/>
        <end position="186"/>
    </location>
</feature>
<evidence type="ECO:0000256" key="3">
    <source>
        <dbReference type="ARBA" id="ARBA00022475"/>
    </source>
</evidence>
<feature type="transmembrane region" description="Helical" evidence="7">
    <location>
        <begin position="79"/>
        <end position="100"/>
    </location>
</feature>
<feature type="domain" description="ABC transmembrane type-1" evidence="8">
    <location>
        <begin position="75"/>
        <end position="288"/>
    </location>
</feature>
<evidence type="ECO:0000256" key="5">
    <source>
        <dbReference type="ARBA" id="ARBA00022989"/>
    </source>
</evidence>
<dbReference type="AlphaFoldDB" id="A9KS46"/>
<dbReference type="OrthoDB" id="42615at2"/>
<dbReference type="InterPro" id="IPR000515">
    <property type="entry name" value="MetI-like"/>
</dbReference>
<dbReference type="CDD" id="cd06261">
    <property type="entry name" value="TM_PBP2"/>
    <property type="match status" value="1"/>
</dbReference>
<reference evidence="10" key="1">
    <citation type="submission" date="2007-11" db="EMBL/GenBank/DDBJ databases">
        <title>Complete genome sequence of Clostridium phytofermentans ISDg.</title>
        <authorList>
            <person name="Leschine S.B."/>
            <person name="Warnick T.A."/>
            <person name="Blanchard J.L."/>
            <person name="Schnell D.J."/>
            <person name="Petit E.L."/>
            <person name="LaTouf W.G."/>
            <person name="Copeland A."/>
            <person name="Lucas S."/>
            <person name="Lapidus A."/>
            <person name="Barry K."/>
            <person name="Glavina del Rio T."/>
            <person name="Dalin E."/>
            <person name="Tice H."/>
            <person name="Pitluck S."/>
            <person name="Kiss H."/>
            <person name="Brettin T."/>
            <person name="Bruce D."/>
            <person name="Detter J.C."/>
            <person name="Han C."/>
            <person name="Kuske C."/>
            <person name="Schmutz J."/>
            <person name="Larimer F."/>
            <person name="Land M."/>
            <person name="Hauser L."/>
            <person name="Kyrpides N."/>
            <person name="Kim E.A."/>
            <person name="Richardson P."/>
        </authorList>
    </citation>
    <scope>NUCLEOTIDE SEQUENCE [LARGE SCALE GENOMIC DNA]</scope>
    <source>
        <strain evidence="10">ATCC 700394 / DSM 18823 / ISDg</strain>
    </source>
</reference>
<feature type="transmembrane region" description="Helical" evidence="7">
    <location>
        <begin position="112"/>
        <end position="132"/>
    </location>
</feature>
<evidence type="ECO:0000256" key="2">
    <source>
        <dbReference type="ARBA" id="ARBA00022448"/>
    </source>
</evidence>
<keyword evidence="5 7" id="KW-1133">Transmembrane helix</keyword>
<dbReference type="InterPro" id="IPR035906">
    <property type="entry name" value="MetI-like_sf"/>
</dbReference>
<protein>
    <submittedName>
        <fullName evidence="9">Binding-protein-dependent transport systems inner membrane component</fullName>
    </submittedName>
</protein>
<dbReference type="Gene3D" id="1.10.3720.10">
    <property type="entry name" value="MetI-like"/>
    <property type="match status" value="1"/>
</dbReference>
<feature type="transmembrane region" description="Helical" evidence="7">
    <location>
        <begin position="207"/>
        <end position="229"/>
    </location>
</feature>
<dbReference type="RefSeq" id="WP_012198320.1">
    <property type="nucleotide sequence ID" value="NC_010001.1"/>
</dbReference>
<dbReference type="EMBL" id="CP000885">
    <property type="protein sequence ID" value="ABX40677.1"/>
    <property type="molecule type" value="Genomic_DNA"/>
</dbReference>
<dbReference type="HOGENOM" id="CLU_016047_0_2_9"/>